<keyword evidence="2" id="KW-1003">Cell membrane</keyword>
<keyword evidence="3 6" id="KW-0812">Transmembrane</keyword>
<evidence type="ECO:0000256" key="4">
    <source>
        <dbReference type="ARBA" id="ARBA00022989"/>
    </source>
</evidence>
<dbReference type="Pfam" id="PF03706">
    <property type="entry name" value="LPG_synthase_TM"/>
    <property type="match status" value="1"/>
</dbReference>
<feature type="transmembrane region" description="Helical" evidence="6">
    <location>
        <begin position="232"/>
        <end position="254"/>
    </location>
</feature>
<dbReference type="GO" id="GO:0006629">
    <property type="term" value="P:lipid metabolic process"/>
    <property type="evidence" value="ECO:0007669"/>
    <property type="project" value="UniProtKB-KW"/>
</dbReference>
<dbReference type="GO" id="GO:0050071">
    <property type="term" value="F:phosphatidylglycerol lysyltransferase activity"/>
    <property type="evidence" value="ECO:0007669"/>
    <property type="project" value="UniProtKB-EC"/>
</dbReference>
<feature type="transmembrane region" description="Helical" evidence="6">
    <location>
        <begin position="6"/>
        <end position="24"/>
    </location>
</feature>
<dbReference type="EMBL" id="MVAB01000001">
    <property type="protein sequence ID" value="OPF87169.1"/>
    <property type="molecule type" value="Genomic_DNA"/>
</dbReference>
<dbReference type="EC" id="2.3.2.3" evidence="6"/>
<proteinExistence type="inferred from homology"/>
<comment type="subcellular location">
    <subcellularLocation>
        <location evidence="1 6">Cell membrane</location>
        <topology evidence="1 6">Multi-pass membrane protein</topology>
    </subcellularLocation>
</comment>
<feature type="transmembrane region" description="Helical" evidence="6">
    <location>
        <begin position="305"/>
        <end position="330"/>
    </location>
</feature>
<keyword evidence="8" id="KW-1185">Reference proteome</keyword>
<feature type="transmembrane region" description="Helical" evidence="6">
    <location>
        <begin position="125"/>
        <end position="146"/>
    </location>
</feature>
<keyword evidence="5 6" id="KW-0472">Membrane</keyword>
<comment type="caution">
    <text evidence="7">The sequence shown here is derived from an EMBL/GenBank/DDBJ whole genome shotgun (WGS) entry which is preliminary data.</text>
</comment>
<comment type="function">
    <text evidence="6">Catalyzes the transfer of a lysyl group from L-lysyl-tRNA(Lys) to membrane-bound phosphatidylglycerol (PG), which produces lysylphosphatidylglycerol (LPG), a major component of the bacterial membrane with a positive net charge. LPG synthesis contributes to bacterial virulence as it is involved in the resistance mechanism against cationic antimicrobial peptides (CAMP) produces by the host's immune system (defensins, cathelicidins) and by the competing microorganisms.</text>
</comment>
<evidence type="ECO:0000313" key="7">
    <source>
        <dbReference type="EMBL" id="OPF87169.1"/>
    </source>
</evidence>
<keyword evidence="6" id="KW-0443">Lipid metabolism</keyword>
<dbReference type="Proteomes" id="UP000189970">
    <property type="component" value="Unassembled WGS sequence"/>
</dbReference>
<dbReference type="GO" id="GO:0046677">
    <property type="term" value="P:response to antibiotic"/>
    <property type="evidence" value="ECO:0007669"/>
    <property type="project" value="UniProtKB-KW"/>
</dbReference>
<keyword evidence="4 6" id="KW-1133">Transmembrane helix</keyword>
<comment type="similarity">
    <text evidence="6">Belongs to the LPG synthase family.</text>
</comment>
<keyword evidence="6" id="KW-0808">Transferase</keyword>
<reference evidence="7 8" key="1">
    <citation type="submission" date="2017-02" db="EMBL/GenBank/DDBJ databases">
        <title>Vagococcus cremeus sp. nov., isolated from the small intestine of a marten, Martes flavigula.</title>
        <authorList>
            <person name="Tak E.J."/>
            <person name="Bae J.-W."/>
        </authorList>
    </citation>
    <scope>NUCLEOTIDE SEQUENCE [LARGE SCALE GENOMIC DNA]</scope>
    <source>
        <strain evidence="7 8">D7T301</strain>
    </source>
</reference>
<gene>
    <name evidence="6" type="primary">mprF</name>
    <name evidence="7" type="ORF">BW731_02555</name>
</gene>
<evidence type="ECO:0000256" key="2">
    <source>
        <dbReference type="ARBA" id="ARBA00022475"/>
    </source>
</evidence>
<sequence length="348" mass="39441">MTKKNRWYLILAVILGLIVIGNEMKKVSLKDMAAEFSSINWWWIVVSILCVLVYWGIEAKIVQVLLKRSNPSFSFSTSYRIPLIEHLFNAITPFSTGGQPAQIIAMAKFGVDTGVATSVSLMKFVVYQVWVVINFLICLIGGYGFLSNSLSKLKILILLSFIIHFVIVIGLLMIMYWYSFTRKLVEIIFKGIQLFAKGEKIDALYQKTIEKMDTFYEESRYMREQPILMLKVSILTVLQLGSYYVIPYFILYGLGIKGMSIFHVVVLHAFITMLISLFPVPGGTGGAEYSFSLLFGTFTLSQSKLVLAIFLWRGVTYYLGIILGLVALTFRQNGQPKVKKRANLETSE</sequence>
<evidence type="ECO:0000256" key="6">
    <source>
        <dbReference type="RuleBase" id="RU363042"/>
    </source>
</evidence>
<feature type="transmembrane region" description="Helical" evidence="6">
    <location>
        <begin position="155"/>
        <end position="178"/>
    </location>
</feature>
<dbReference type="GO" id="GO:0005886">
    <property type="term" value="C:plasma membrane"/>
    <property type="evidence" value="ECO:0007669"/>
    <property type="project" value="UniProtKB-SubCell"/>
</dbReference>
<dbReference type="InterPro" id="IPR022791">
    <property type="entry name" value="L-PG_synthase/AglD"/>
</dbReference>
<protein>
    <recommendedName>
        <fullName evidence="6">Phosphatidylglycerol lysyltransferase</fullName>
        <ecNumber evidence="6">2.3.2.3</ecNumber>
    </recommendedName>
    <alternativeName>
        <fullName evidence="6">Lysylphosphatidylglycerol synthase</fullName>
    </alternativeName>
</protein>
<comment type="catalytic activity">
    <reaction evidence="6">
        <text>L-lysyl-tRNA(Lys) + a 1,2-diacyl-sn-glycero-3-phospho-(1'-sn-glycerol) = a 1,2-diacyl-sn-glycero-3-phospho-1'-(3'-O-L-lysyl)-sn-glycerol + tRNA(Lys)</text>
        <dbReference type="Rhea" id="RHEA:10668"/>
        <dbReference type="Rhea" id="RHEA-COMP:9696"/>
        <dbReference type="Rhea" id="RHEA-COMP:9697"/>
        <dbReference type="ChEBI" id="CHEBI:64716"/>
        <dbReference type="ChEBI" id="CHEBI:75792"/>
        <dbReference type="ChEBI" id="CHEBI:78442"/>
        <dbReference type="ChEBI" id="CHEBI:78529"/>
        <dbReference type="EC" id="2.3.2.3"/>
    </reaction>
</comment>
<dbReference type="PANTHER" id="PTHR37693">
    <property type="entry name" value="PHOSPHATIDYLGLYCEROL LYSYLTRANSFERASE"/>
    <property type="match status" value="1"/>
</dbReference>
<dbReference type="RefSeq" id="WP_079345446.1">
    <property type="nucleotide sequence ID" value="NZ_MVAB01000001.1"/>
</dbReference>
<dbReference type="NCBIfam" id="TIGR00374">
    <property type="entry name" value="flippase-like domain"/>
    <property type="match status" value="1"/>
</dbReference>
<feature type="transmembrane region" description="Helical" evidence="6">
    <location>
        <begin position="261"/>
        <end position="280"/>
    </location>
</feature>
<keyword evidence="6" id="KW-0046">Antibiotic resistance</keyword>
<dbReference type="AlphaFoldDB" id="A0A1V4DF38"/>
<evidence type="ECO:0000256" key="5">
    <source>
        <dbReference type="ARBA" id="ARBA00023136"/>
    </source>
</evidence>
<organism evidence="7 8">
    <name type="scientific">Vagococcus martis</name>
    <dbReference type="NCBI Taxonomy" id="1768210"/>
    <lineage>
        <taxon>Bacteria</taxon>
        <taxon>Bacillati</taxon>
        <taxon>Bacillota</taxon>
        <taxon>Bacilli</taxon>
        <taxon>Lactobacillales</taxon>
        <taxon>Enterococcaceae</taxon>
        <taxon>Vagococcus</taxon>
    </lineage>
</organism>
<evidence type="ECO:0000256" key="1">
    <source>
        <dbReference type="ARBA" id="ARBA00004651"/>
    </source>
</evidence>
<evidence type="ECO:0000256" key="3">
    <source>
        <dbReference type="ARBA" id="ARBA00022692"/>
    </source>
</evidence>
<evidence type="ECO:0000313" key="8">
    <source>
        <dbReference type="Proteomes" id="UP000189970"/>
    </source>
</evidence>
<dbReference type="PANTHER" id="PTHR37693:SF1">
    <property type="entry name" value="INTEGRAL MEMBRANE PROTEIN"/>
    <property type="match status" value="1"/>
</dbReference>
<feature type="transmembrane region" description="Helical" evidence="6">
    <location>
        <begin position="36"/>
        <end position="57"/>
    </location>
</feature>
<name>A0A1V4DF38_9ENTE</name>
<accession>A0A1V4DF38</accession>